<keyword evidence="1" id="KW-0812">Transmembrane</keyword>
<dbReference type="InterPro" id="IPR011042">
    <property type="entry name" value="6-blade_b-propeller_TolB-like"/>
</dbReference>
<sequence>MLFRLVSIFLFGFIIQYAFKTLLVLGVHKRVYNHRPGECRRVQGISVGSEDVSLVPEKNLAFISSGVVYIPKNSSINFNGQIFVYDVKKRDYEAIPVPIKGLDNSACHPILMDAAKHFGDTSNPNLTAPSQVLRFSFSKDYKSSKIVEVFMDDGNFISASSVAVNFDNSRQLLIGSVGRELVHCDINIPLDF</sequence>
<feature type="transmembrane region" description="Helical" evidence="1">
    <location>
        <begin position="6"/>
        <end position="27"/>
    </location>
</feature>
<name>A0A8S1F0V8_9PELO</name>
<reference evidence="2 3" key="1">
    <citation type="submission" date="2020-04" db="EMBL/GenBank/DDBJ databases">
        <authorList>
            <person name="Laetsch R D."/>
            <person name="Stevens L."/>
            <person name="Kumar S."/>
            <person name="Blaxter L. M."/>
        </authorList>
    </citation>
    <scope>NUCLEOTIDE SEQUENCE [LARGE SCALE GENOMIC DNA]</scope>
</reference>
<accession>A0A8S1F0V8</accession>
<dbReference type="PANTHER" id="PTHR11799:SF12">
    <property type="entry name" value="PARAOXONASE-RELATED"/>
    <property type="match status" value="1"/>
</dbReference>
<dbReference type="Gene3D" id="2.120.10.30">
    <property type="entry name" value="TolB, C-terminal domain"/>
    <property type="match status" value="2"/>
</dbReference>
<comment type="caution">
    <text evidence="2">The sequence shown here is derived from an EMBL/GenBank/DDBJ whole genome shotgun (WGS) entry which is preliminary data.</text>
</comment>
<evidence type="ECO:0000256" key="1">
    <source>
        <dbReference type="SAM" id="Phobius"/>
    </source>
</evidence>
<gene>
    <name evidence="2" type="ORF">CBOVIS_LOCUS9267</name>
</gene>
<dbReference type="InterPro" id="IPR051288">
    <property type="entry name" value="Serum_paraoxonase/arylesterase"/>
</dbReference>
<evidence type="ECO:0000313" key="2">
    <source>
        <dbReference type="EMBL" id="CAB3407319.1"/>
    </source>
</evidence>
<dbReference type="PANTHER" id="PTHR11799">
    <property type="entry name" value="PARAOXONASE"/>
    <property type="match status" value="1"/>
</dbReference>
<dbReference type="OrthoDB" id="5816199at2759"/>
<keyword evidence="1" id="KW-1133">Transmembrane helix</keyword>
<dbReference type="EMBL" id="CADEPM010000006">
    <property type="protein sequence ID" value="CAB3407319.1"/>
    <property type="molecule type" value="Genomic_DNA"/>
</dbReference>
<keyword evidence="3" id="KW-1185">Reference proteome</keyword>
<dbReference type="AlphaFoldDB" id="A0A8S1F0V8"/>
<organism evidence="2 3">
    <name type="scientific">Caenorhabditis bovis</name>
    <dbReference type="NCBI Taxonomy" id="2654633"/>
    <lineage>
        <taxon>Eukaryota</taxon>
        <taxon>Metazoa</taxon>
        <taxon>Ecdysozoa</taxon>
        <taxon>Nematoda</taxon>
        <taxon>Chromadorea</taxon>
        <taxon>Rhabditida</taxon>
        <taxon>Rhabditina</taxon>
        <taxon>Rhabditomorpha</taxon>
        <taxon>Rhabditoidea</taxon>
        <taxon>Rhabditidae</taxon>
        <taxon>Peloderinae</taxon>
        <taxon>Caenorhabditis</taxon>
    </lineage>
</organism>
<keyword evidence="1" id="KW-0472">Membrane</keyword>
<proteinExistence type="predicted"/>
<evidence type="ECO:0000313" key="3">
    <source>
        <dbReference type="Proteomes" id="UP000494206"/>
    </source>
</evidence>
<dbReference type="Proteomes" id="UP000494206">
    <property type="component" value="Unassembled WGS sequence"/>
</dbReference>
<protein>
    <submittedName>
        <fullName evidence="2">Uncharacterized protein</fullName>
    </submittedName>
</protein>